<keyword evidence="2" id="KW-1185">Reference proteome</keyword>
<accession>A0A928YSB1</accession>
<comment type="caution">
    <text evidence="1">The sequence shown here is derived from an EMBL/GenBank/DDBJ whole genome shotgun (WGS) entry which is preliminary data.</text>
</comment>
<dbReference type="RefSeq" id="WP_196935132.1">
    <property type="nucleotide sequence ID" value="NZ_MU158698.1"/>
</dbReference>
<evidence type="ECO:0008006" key="3">
    <source>
        <dbReference type="Google" id="ProtNLM"/>
    </source>
</evidence>
<dbReference type="Proteomes" id="UP000616201">
    <property type="component" value="Unassembled WGS sequence"/>
</dbReference>
<organism evidence="1 2">
    <name type="scientific">Sphingobacterium hungaricum</name>
    <dbReference type="NCBI Taxonomy" id="2082723"/>
    <lineage>
        <taxon>Bacteria</taxon>
        <taxon>Pseudomonadati</taxon>
        <taxon>Bacteroidota</taxon>
        <taxon>Sphingobacteriia</taxon>
        <taxon>Sphingobacteriales</taxon>
        <taxon>Sphingobacteriaceae</taxon>
        <taxon>Sphingobacterium</taxon>
    </lineage>
</organism>
<reference evidence="1" key="1">
    <citation type="submission" date="2018-02" db="EMBL/GenBank/DDBJ databases">
        <authorList>
            <person name="Vasarhelyi B.M."/>
            <person name="Deshmukh S."/>
            <person name="Balint B."/>
            <person name="Kukolya J."/>
        </authorList>
    </citation>
    <scope>NUCLEOTIDE SEQUENCE</scope>
    <source>
        <strain evidence="1">KB22</strain>
    </source>
</reference>
<name>A0A928YSB1_9SPHI</name>
<proteinExistence type="predicted"/>
<gene>
    <name evidence="1" type="ORF">C4F49_17865</name>
</gene>
<evidence type="ECO:0000313" key="2">
    <source>
        <dbReference type="Proteomes" id="UP000616201"/>
    </source>
</evidence>
<protein>
    <recommendedName>
        <fullName evidence="3">DUF2116 family Zn-ribbon domain-containing protein</fullName>
    </recommendedName>
</protein>
<dbReference type="EMBL" id="PRDK01000010">
    <property type="protein sequence ID" value="MBE8715542.1"/>
    <property type="molecule type" value="Genomic_DNA"/>
</dbReference>
<evidence type="ECO:0000313" key="1">
    <source>
        <dbReference type="EMBL" id="MBE8715542.1"/>
    </source>
</evidence>
<sequence length="117" mass="13863">MERFCLDCGTLLKGRIDKKFCDDQCRSHYNNHVKADDSLVIRSINQILKKNRSILKSLNPDGKNKVKRKSLMQKGFDFTYFTHTYSTQKGSLYYFCYEYGYLNLENEEVLLVRRGEK</sequence>
<dbReference type="AlphaFoldDB" id="A0A928YSB1"/>